<organism evidence="2 3">
    <name type="scientific">Pleurodeles waltl</name>
    <name type="common">Iberian ribbed newt</name>
    <dbReference type="NCBI Taxonomy" id="8319"/>
    <lineage>
        <taxon>Eukaryota</taxon>
        <taxon>Metazoa</taxon>
        <taxon>Chordata</taxon>
        <taxon>Craniata</taxon>
        <taxon>Vertebrata</taxon>
        <taxon>Euteleostomi</taxon>
        <taxon>Amphibia</taxon>
        <taxon>Batrachia</taxon>
        <taxon>Caudata</taxon>
        <taxon>Salamandroidea</taxon>
        <taxon>Salamandridae</taxon>
        <taxon>Pleurodelinae</taxon>
        <taxon>Pleurodeles</taxon>
    </lineage>
</organism>
<evidence type="ECO:0000313" key="3">
    <source>
        <dbReference type="Proteomes" id="UP001066276"/>
    </source>
</evidence>
<feature type="region of interest" description="Disordered" evidence="1">
    <location>
        <begin position="1"/>
        <end position="135"/>
    </location>
</feature>
<proteinExistence type="predicted"/>
<comment type="caution">
    <text evidence="2">The sequence shown here is derived from an EMBL/GenBank/DDBJ whole genome shotgun (WGS) entry which is preliminary data.</text>
</comment>
<feature type="compositionally biased region" description="Low complexity" evidence="1">
    <location>
        <begin position="58"/>
        <end position="74"/>
    </location>
</feature>
<sequence>MGSARQEAPATHRMQQRHQAPPDRKAAPRLQHPNPAATTRNLHQRRRARPQGPKETAPAEARAFRQPQRRPASPHTALSAGGSRDTGTGAQCRPHPPRPWSDLTADPALGEQAHHSPPHGPSIQADGNRAHQGRHATLYTARSQQLQAMTSSQAPARFAHHQGRLLSTNLTQNQQPPPAPYRRSAAPAEPPGATTTKIYTEKRRSEDKCEN</sequence>
<protein>
    <submittedName>
        <fullName evidence="2">Uncharacterized protein</fullName>
    </submittedName>
</protein>
<feature type="compositionally biased region" description="Low complexity" evidence="1">
    <location>
        <begin position="181"/>
        <end position="196"/>
    </location>
</feature>
<reference evidence="2" key="1">
    <citation type="journal article" date="2022" name="bioRxiv">
        <title>Sequencing and chromosome-scale assembly of the giantPleurodeles waltlgenome.</title>
        <authorList>
            <person name="Brown T."/>
            <person name="Elewa A."/>
            <person name="Iarovenko S."/>
            <person name="Subramanian E."/>
            <person name="Araus A.J."/>
            <person name="Petzold A."/>
            <person name="Susuki M."/>
            <person name="Suzuki K.-i.T."/>
            <person name="Hayashi T."/>
            <person name="Toyoda A."/>
            <person name="Oliveira C."/>
            <person name="Osipova E."/>
            <person name="Leigh N.D."/>
            <person name="Simon A."/>
            <person name="Yun M.H."/>
        </authorList>
    </citation>
    <scope>NUCLEOTIDE SEQUENCE</scope>
    <source>
        <strain evidence="2">20211129_DDA</strain>
        <tissue evidence="2">Liver</tissue>
    </source>
</reference>
<dbReference type="AlphaFoldDB" id="A0AAV7VT35"/>
<keyword evidence="3" id="KW-1185">Reference proteome</keyword>
<name>A0AAV7VT35_PLEWA</name>
<evidence type="ECO:0000256" key="1">
    <source>
        <dbReference type="SAM" id="MobiDB-lite"/>
    </source>
</evidence>
<gene>
    <name evidence="2" type="ORF">NDU88_007283</name>
</gene>
<feature type="compositionally biased region" description="Basic and acidic residues" evidence="1">
    <location>
        <begin position="199"/>
        <end position="211"/>
    </location>
</feature>
<evidence type="ECO:0000313" key="2">
    <source>
        <dbReference type="EMBL" id="KAJ1203498.1"/>
    </source>
</evidence>
<accession>A0AAV7VT35</accession>
<feature type="region of interest" description="Disordered" evidence="1">
    <location>
        <begin position="166"/>
        <end position="211"/>
    </location>
</feature>
<dbReference type="Proteomes" id="UP001066276">
    <property type="component" value="Chromosome 2_1"/>
</dbReference>
<dbReference type="EMBL" id="JANPWB010000003">
    <property type="protein sequence ID" value="KAJ1203498.1"/>
    <property type="molecule type" value="Genomic_DNA"/>
</dbReference>